<dbReference type="Gene3D" id="3.30.200.20">
    <property type="entry name" value="Phosphorylase Kinase, domain 1"/>
    <property type="match status" value="1"/>
</dbReference>
<evidence type="ECO:0000256" key="4">
    <source>
        <dbReference type="ARBA" id="ARBA00022741"/>
    </source>
</evidence>
<dbReference type="EC" id="2.7.11.1" evidence="1"/>
<evidence type="ECO:0000256" key="3">
    <source>
        <dbReference type="ARBA" id="ARBA00022679"/>
    </source>
</evidence>
<dbReference type="PROSITE" id="PS50011">
    <property type="entry name" value="PROTEIN_KINASE_DOM"/>
    <property type="match status" value="1"/>
</dbReference>
<evidence type="ECO:0000256" key="6">
    <source>
        <dbReference type="ARBA" id="ARBA00022840"/>
    </source>
</evidence>
<evidence type="ECO:0000313" key="8">
    <source>
        <dbReference type="EMBL" id="GAA1920757.1"/>
    </source>
</evidence>
<dbReference type="InterPro" id="IPR011009">
    <property type="entry name" value="Kinase-like_dom_sf"/>
</dbReference>
<dbReference type="EMBL" id="BAAAMY010000005">
    <property type="protein sequence ID" value="GAA1920757.1"/>
    <property type="molecule type" value="Genomic_DNA"/>
</dbReference>
<keyword evidence="9" id="KW-1185">Reference proteome</keyword>
<keyword evidence="6" id="KW-0067">ATP-binding</keyword>
<dbReference type="InterPro" id="IPR000719">
    <property type="entry name" value="Prot_kinase_dom"/>
</dbReference>
<dbReference type="PROSITE" id="PS00108">
    <property type="entry name" value="PROTEIN_KINASE_ST"/>
    <property type="match status" value="1"/>
</dbReference>
<gene>
    <name evidence="8" type="ORF">GCM10009737_22860</name>
</gene>
<dbReference type="Proteomes" id="UP001501612">
    <property type="component" value="Unassembled WGS sequence"/>
</dbReference>
<keyword evidence="2" id="KW-0723">Serine/threonine-protein kinase</keyword>
<evidence type="ECO:0000313" key="9">
    <source>
        <dbReference type="Proteomes" id="UP001501612"/>
    </source>
</evidence>
<comment type="caution">
    <text evidence="8">The sequence shown here is derived from an EMBL/GenBank/DDBJ whole genome shotgun (WGS) entry which is preliminary data.</text>
</comment>
<evidence type="ECO:0000259" key="7">
    <source>
        <dbReference type="PROSITE" id="PS50011"/>
    </source>
</evidence>
<keyword evidence="5" id="KW-0418">Kinase</keyword>
<dbReference type="CDD" id="cd14014">
    <property type="entry name" value="STKc_PknB_like"/>
    <property type="match status" value="1"/>
</dbReference>
<evidence type="ECO:0000256" key="2">
    <source>
        <dbReference type="ARBA" id="ARBA00022527"/>
    </source>
</evidence>
<name>A0ABP5ARE5_9ACTN</name>
<accession>A0ABP5ARE5</accession>
<keyword evidence="3" id="KW-0808">Transferase</keyword>
<organism evidence="8 9">
    <name type="scientific">Nocardioides lentus</name>
    <dbReference type="NCBI Taxonomy" id="338077"/>
    <lineage>
        <taxon>Bacteria</taxon>
        <taxon>Bacillati</taxon>
        <taxon>Actinomycetota</taxon>
        <taxon>Actinomycetes</taxon>
        <taxon>Propionibacteriales</taxon>
        <taxon>Nocardioidaceae</taxon>
        <taxon>Nocardioides</taxon>
    </lineage>
</organism>
<dbReference type="Gene3D" id="1.10.510.10">
    <property type="entry name" value="Transferase(Phosphotransferase) domain 1"/>
    <property type="match status" value="1"/>
</dbReference>
<evidence type="ECO:0000256" key="1">
    <source>
        <dbReference type="ARBA" id="ARBA00012513"/>
    </source>
</evidence>
<feature type="domain" description="Protein kinase" evidence="7">
    <location>
        <begin position="27"/>
        <end position="280"/>
    </location>
</feature>
<dbReference type="PANTHER" id="PTHR43289:SF6">
    <property type="entry name" value="SERINE_THREONINE-PROTEIN KINASE NEKL-3"/>
    <property type="match status" value="1"/>
</dbReference>
<dbReference type="InterPro" id="IPR008271">
    <property type="entry name" value="Ser/Thr_kinase_AS"/>
</dbReference>
<protein>
    <recommendedName>
        <fullName evidence="1">non-specific serine/threonine protein kinase</fullName>
        <ecNumber evidence="1">2.7.11.1</ecNumber>
    </recommendedName>
</protein>
<sequence>MEPTDLDELDGLPTWRCAEGRPLVPGLVALERLGVGHRTETWLAWSLELWHPAIVKLARPHQVSHPRAARSMRREARALRCGHPALPRLLDDHTGAPLPHVVLEYVDGEPFADVVDEGGALPPADVAMLAARLAPPLLHLHRTGLAHLDVKSENVLLREGCPVLVDFGSSREIGRRQPAGRPVGTPGYAAPDQEACRPVSAAMDYFGLGTVLAEALTGRPFPEVTALPATPVTPLVRVLLDPDPERRGSPDALLRGAAAACREAPWPSCLGRGRERDRVV</sequence>
<proteinExistence type="predicted"/>
<dbReference type="PANTHER" id="PTHR43289">
    <property type="entry name" value="MITOGEN-ACTIVATED PROTEIN KINASE KINASE KINASE 20-RELATED"/>
    <property type="match status" value="1"/>
</dbReference>
<reference evidence="9" key="1">
    <citation type="journal article" date="2019" name="Int. J. Syst. Evol. Microbiol.">
        <title>The Global Catalogue of Microorganisms (GCM) 10K type strain sequencing project: providing services to taxonomists for standard genome sequencing and annotation.</title>
        <authorList>
            <consortium name="The Broad Institute Genomics Platform"/>
            <consortium name="The Broad Institute Genome Sequencing Center for Infectious Disease"/>
            <person name="Wu L."/>
            <person name="Ma J."/>
        </authorList>
    </citation>
    <scope>NUCLEOTIDE SEQUENCE [LARGE SCALE GENOMIC DNA]</scope>
    <source>
        <strain evidence="9">JCM 14046</strain>
    </source>
</reference>
<dbReference type="Pfam" id="PF00069">
    <property type="entry name" value="Pkinase"/>
    <property type="match status" value="1"/>
</dbReference>
<evidence type="ECO:0000256" key="5">
    <source>
        <dbReference type="ARBA" id="ARBA00022777"/>
    </source>
</evidence>
<dbReference type="SMART" id="SM00220">
    <property type="entry name" value="S_TKc"/>
    <property type="match status" value="1"/>
</dbReference>
<dbReference type="RefSeq" id="WP_344007262.1">
    <property type="nucleotide sequence ID" value="NZ_BAAAMY010000005.1"/>
</dbReference>
<dbReference type="SUPFAM" id="SSF56112">
    <property type="entry name" value="Protein kinase-like (PK-like)"/>
    <property type="match status" value="1"/>
</dbReference>
<keyword evidence="4" id="KW-0547">Nucleotide-binding</keyword>